<comment type="caution">
    <text evidence="13">The sequence shown here is derived from an EMBL/GenBank/DDBJ whole genome shotgun (WGS) entry which is preliminary data.</text>
</comment>
<dbReference type="EMBL" id="RQTK01000808">
    <property type="protein sequence ID" value="RUS74691.1"/>
    <property type="molecule type" value="Genomic_DNA"/>
</dbReference>
<reference evidence="13 14" key="1">
    <citation type="submission" date="2019-01" db="EMBL/GenBank/DDBJ databases">
        <title>A draft genome assembly of the solar-powered sea slug Elysia chlorotica.</title>
        <authorList>
            <person name="Cai H."/>
            <person name="Li Q."/>
            <person name="Fang X."/>
            <person name="Li J."/>
            <person name="Curtis N.E."/>
            <person name="Altenburger A."/>
            <person name="Shibata T."/>
            <person name="Feng M."/>
            <person name="Maeda T."/>
            <person name="Schwartz J.A."/>
            <person name="Shigenobu S."/>
            <person name="Lundholm N."/>
            <person name="Nishiyama T."/>
            <person name="Yang H."/>
            <person name="Hasebe M."/>
            <person name="Li S."/>
            <person name="Pierce S.K."/>
            <person name="Wang J."/>
        </authorList>
    </citation>
    <scope>NUCLEOTIDE SEQUENCE [LARGE SCALE GENOMIC DNA]</scope>
    <source>
        <strain evidence="13">EC2010</strain>
        <tissue evidence="13">Whole organism of an adult</tissue>
    </source>
</reference>
<evidence type="ECO:0000256" key="7">
    <source>
        <dbReference type="ARBA" id="ARBA00023065"/>
    </source>
</evidence>
<keyword evidence="5" id="KW-1133">Transmembrane helix</keyword>
<proteinExistence type="inferred from homology"/>
<keyword evidence="4 11" id="KW-0812">Transmembrane</keyword>
<evidence type="ECO:0000256" key="11">
    <source>
        <dbReference type="RuleBase" id="RU000679"/>
    </source>
</evidence>
<evidence type="ECO:0000256" key="2">
    <source>
        <dbReference type="ARBA" id="ARBA00022448"/>
    </source>
</evidence>
<evidence type="ECO:0000256" key="1">
    <source>
        <dbReference type="ARBA" id="ARBA00004141"/>
    </source>
</evidence>
<keyword evidence="10 11" id="KW-0407">Ion channel</keyword>
<feature type="compositionally biased region" description="Low complexity" evidence="12">
    <location>
        <begin position="301"/>
        <end position="311"/>
    </location>
</feature>
<evidence type="ECO:0000313" key="14">
    <source>
        <dbReference type="Proteomes" id="UP000271974"/>
    </source>
</evidence>
<keyword evidence="8" id="KW-0472">Membrane</keyword>
<dbReference type="InterPro" id="IPR001873">
    <property type="entry name" value="ENaC"/>
</dbReference>
<gene>
    <name evidence="13" type="ORF">EGW08_017549</name>
</gene>
<feature type="region of interest" description="Disordered" evidence="12">
    <location>
        <begin position="292"/>
        <end position="311"/>
    </location>
</feature>
<dbReference type="GO" id="GO:0005886">
    <property type="term" value="C:plasma membrane"/>
    <property type="evidence" value="ECO:0007669"/>
    <property type="project" value="TreeGrafter"/>
</dbReference>
<evidence type="ECO:0000256" key="8">
    <source>
        <dbReference type="ARBA" id="ARBA00023136"/>
    </source>
</evidence>
<dbReference type="PANTHER" id="PTHR11690">
    <property type="entry name" value="AMILORIDE-SENSITIVE SODIUM CHANNEL-RELATED"/>
    <property type="match status" value="1"/>
</dbReference>
<dbReference type="AlphaFoldDB" id="A0A3S1AXD1"/>
<accession>A0A3S1AXD1</accession>
<dbReference type="GO" id="GO:0015280">
    <property type="term" value="F:ligand-gated sodium channel activity"/>
    <property type="evidence" value="ECO:0007669"/>
    <property type="project" value="TreeGrafter"/>
</dbReference>
<protein>
    <submittedName>
        <fullName evidence="13">Uncharacterized protein</fullName>
    </submittedName>
</protein>
<evidence type="ECO:0000313" key="13">
    <source>
        <dbReference type="EMBL" id="RUS74691.1"/>
    </source>
</evidence>
<dbReference type="STRING" id="188477.A0A3S1AXD1"/>
<evidence type="ECO:0000256" key="3">
    <source>
        <dbReference type="ARBA" id="ARBA00022461"/>
    </source>
</evidence>
<evidence type="ECO:0000256" key="5">
    <source>
        <dbReference type="ARBA" id="ARBA00022989"/>
    </source>
</evidence>
<keyword evidence="14" id="KW-1185">Reference proteome</keyword>
<comment type="subcellular location">
    <subcellularLocation>
        <location evidence="1">Membrane</location>
        <topology evidence="1">Multi-pass membrane protein</topology>
    </subcellularLocation>
</comment>
<organism evidence="13 14">
    <name type="scientific">Elysia chlorotica</name>
    <name type="common">Eastern emerald elysia</name>
    <name type="synonym">Sea slug</name>
    <dbReference type="NCBI Taxonomy" id="188477"/>
    <lineage>
        <taxon>Eukaryota</taxon>
        <taxon>Metazoa</taxon>
        <taxon>Spiralia</taxon>
        <taxon>Lophotrochozoa</taxon>
        <taxon>Mollusca</taxon>
        <taxon>Gastropoda</taxon>
        <taxon>Heterobranchia</taxon>
        <taxon>Euthyneura</taxon>
        <taxon>Panpulmonata</taxon>
        <taxon>Sacoglossa</taxon>
        <taxon>Placobranchoidea</taxon>
        <taxon>Plakobranchidae</taxon>
        <taxon>Elysia</taxon>
    </lineage>
</organism>
<evidence type="ECO:0000256" key="12">
    <source>
        <dbReference type="SAM" id="MobiDB-lite"/>
    </source>
</evidence>
<evidence type="ECO:0000256" key="10">
    <source>
        <dbReference type="ARBA" id="ARBA00023303"/>
    </source>
</evidence>
<dbReference type="OrthoDB" id="6157104at2759"/>
<keyword evidence="3 11" id="KW-0894">Sodium channel</keyword>
<dbReference type="Pfam" id="PF00858">
    <property type="entry name" value="ASC"/>
    <property type="match status" value="2"/>
</dbReference>
<keyword evidence="6" id="KW-0915">Sodium</keyword>
<evidence type="ECO:0000256" key="6">
    <source>
        <dbReference type="ARBA" id="ARBA00023053"/>
    </source>
</evidence>
<keyword evidence="7 11" id="KW-0406">Ion transport</keyword>
<evidence type="ECO:0000256" key="9">
    <source>
        <dbReference type="ARBA" id="ARBA00023201"/>
    </source>
</evidence>
<keyword evidence="9 11" id="KW-0739">Sodium transport</keyword>
<comment type="similarity">
    <text evidence="11">Belongs to the amiloride-sensitive sodium channel (TC 1.A.6) family.</text>
</comment>
<evidence type="ECO:0000256" key="4">
    <source>
        <dbReference type="ARBA" id="ARBA00022692"/>
    </source>
</evidence>
<name>A0A3S1AXD1_ELYCH</name>
<dbReference type="Gene3D" id="2.60.470.10">
    <property type="entry name" value="Acid-sensing ion channels like domains"/>
    <property type="match status" value="1"/>
</dbReference>
<sequence>MVFVDTDRRFPTVTICNMCPFSFRGKDASDPLFQILANASGFHSLFPAINTSTWTAVNIVEVYILNGVLGGPMTIFTEEGPCYQFNSVQHAPGRGHWNVTSHGRHSGLRLLLNIHQDDYGIVFDNNAGLRYSFLPAPYRSYGSDSCLETDKHSDTLRAKMPTGESYDFQRCRDLCVVRRASLLCGCYIVGMGQSGNGILPVECDCPRPCSFVRYDIVVSSSQMPSEASLPAIMKYLNITEASRVRQNFLELRVFFESDLVRRESHVAQYTTQSYLSECSHLQLVELELPQLPGRPDGDLPGGEPDQPAGVAGDAALLGAGARKTRSRQAQGHSAATLGRATDLGTYARCLTLRLT</sequence>
<dbReference type="Proteomes" id="UP000271974">
    <property type="component" value="Unassembled WGS sequence"/>
</dbReference>
<keyword evidence="2 11" id="KW-0813">Transport</keyword>